<dbReference type="Pfam" id="PF07797">
    <property type="entry name" value="DUF1639"/>
    <property type="match status" value="1"/>
</dbReference>
<evidence type="ECO:0000256" key="1">
    <source>
        <dbReference type="SAM" id="MobiDB-lite"/>
    </source>
</evidence>
<protein>
    <submittedName>
        <fullName evidence="2">Uncharacterized protein</fullName>
    </submittedName>
</protein>
<feature type="region of interest" description="Disordered" evidence="1">
    <location>
        <begin position="133"/>
        <end position="153"/>
    </location>
</feature>
<feature type="region of interest" description="Disordered" evidence="1">
    <location>
        <begin position="166"/>
        <end position="195"/>
    </location>
</feature>
<dbReference type="PANTHER" id="PTHR33130:SF43">
    <property type="entry name" value="OS01G0688600 PROTEIN"/>
    <property type="match status" value="1"/>
</dbReference>
<proteinExistence type="predicted"/>
<gene>
    <name evidence="2" type="ORF">OLEA9_A118953</name>
</gene>
<accession>A0A8S0QKY3</accession>
<organism evidence="2 3">
    <name type="scientific">Olea europaea subsp. europaea</name>
    <dbReference type="NCBI Taxonomy" id="158383"/>
    <lineage>
        <taxon>Eukaryota</taxon>
        <taxon>Viridiplantae</taxon>
        <taxon>Streptophyta</taxon>
        <taxon>Embryophyta</taxon>
        <taxon>Tracheophyta</taxon>
        <taxon>Spermatophyta</taxon>
        <taxon>Magnoliopsida</taxon>
        <taxon>eudicotyledons</taxon>
        <taxon>Gunneridae</taxon>
        <taxon>Pentapetalae</taxon>
        <taxon>asterids</taxon>
        <taxon>lamiids</taxon>
        <taxon>Lamiales</taxon>
        <taxon>Oleaceae</taxon>
        <taxon>Oleeae</taxon>
        <taxon>Olea</taxon>
    </lineage>
</organism>
<dbReference type="AlphaFoldDB" id="A0A8S0QKY3"/>
<name>A0A8S0QKY3_OLEEU</name>
<dbReference type="PANTHER" id="PTHR33130">
    <property type="entry name" value="PUTATIVE (DUF1639)-RELATED"/>
    <property type="match status" value="1"/>
</dbReference>
<evidence type="ECO:0000313" key="2">
    <source>
        <dbReference type="EMBL" id="CAA2967761.1"/>
    </source>
</evidence>
<dbReference type="Proteomes" id="UP000594638">
    <property type="component" value="Unassembled WGS sequence"/>
</dbReference>
<sequence>MVMGTERSKALHNFTMPCGLRWGNQRYLRCMKVNSNGQISTLSRFHGNDSDSSDYKHQQQRTTREKQRDSDRSHKMGVTRAVGSLGGGRRFKNDDNDGIAAVREKVISDLQAVADKMKDQIFKEGLEEGEIFVSPSPPLPRPPPPPPPPPPRAAGRICRPWNSRTRRAACKKPLSGSVAGGSGRNGGAVDGATAGGNNISKAMTVDVMKPRSVLSPIRTPSTGDNKSPRLRIGVLEAADSPSGEKRERAKFSVTLLRREIEQDFMAMVGHRPPRRPKKRAKIVQKELDSLFPGLWLSEITLDMYKVSEAAP</sequence>
<dbReference type="InterPro" id="IPR012438">
    <property type="entry name" value="DUF1639"/>
</dbReference>
<feature type="region of interest" description="Disordered" evidence="1">
    <location>
        <begin position="44"/>
        <end position="76"/>
    </location>
</feature>
<evidence type="ECO:0000313" key="3">
    <source>
        <dbReference type="Proteomes" id="UP000594638"/>
    </source>
</evidence>
<reference evidence="2 3" key="1">
    <citation type="submission" date="2019-12" db="EMBL/GenBank/DDBJ databases">
        <authorList>
            <person name="Alioto T."/>
            <person name="Alioto T."/>
            <person name="Gomez Garrido J."/>
        </authorList>
    </citation>
    <scope>NUCLEOTIDE SEQUENCE [LARGE SCALE GENOMIC DNA]</scope>
</reference>
<dbReference type="EMBL" id="CACTIH010001890">
    <property type="protein sequence ID" value="CAA2967761.1"/>
    <property type="molecule type" value="Genomic_DNA"/>
</dbReference>
<feature type="compositionally biased region" description="Basic and acidic residues" evidence="1">
    <location>
        <begin position="46"/>
        <end position="74"/>
    </location>
</feature>
<feature type="compositionally biased region" description="Pro residues" evidence="1">
    <location>
        <begin position="135"/>
        <end position="152"/>
    </location>
</feature>
<keyword evidence="3" id="KW-1185">Reference proteome</keyword>
<comment type="caution">
    <text evidence="2">The sequence shown here is derived from an EMBL/GenBank/DDBJ whole genome shotgun (WGS) entry which is preliminary data.</text>
</comment>
<dbReference type="OrthoDB" id="769821at2759"/>
<dbReference type="Gramene" id="OE9A118953T1">
    <property type="protein sequence ID" value="OE9A118953C1"/>
    <property type="gene ID" value="OE9A118953"/>
</dbReference>
<feature type="compositionally biased region" description="Gly residues" evidence="1">
    <location>
        <begin position="178"/>
        <end position="189"/>
    </location>
</feature>